<sequence length="199" mass="19188">MTTSTPHASAPEQMPRGTPADGDGVGSGSGSGDGGDDGGGGGARVGGDGDGGGSGDGGDGDDDGGRDGDGGGAIVIDFQCPFCKQFEETAGSALERLAASGLTTLVCQPMAVLDRLSTGHCSSRASPSPGCVAAGSSRTPTHCSPHPRTEGQGSPAGVGGPVTLADPAFTRCMLGHARLGRSVYVTFAVGAGSGPCPRL</sequence>
<feature type="region of interest" description="Disordered" evidence="1">
    <location>
        <begin position="1"/>
        <end position="70"/>
    </location>
</feature>
<feature type="region of interest" description="Disordered" evidence="1">
    <location>
        <begin position="139"/>
        <end position="158"/>
    </location>
</feature>
<evidence type="ECO:0000256" key="1">
    <source>
        <dbReference type="SAM" id="MobiDB-lite"/>
    </source>
</evidence>
<reference evidence="2 3" key="1">
    <citation type="submission" date="2024-09" db="EMBL/GenBank/DDBJ databases">
        <authorList>
            <person name="Sun Q."/>
            <person name="Mori K."/>
        </authorList>
    </citation>
    <scope>NUCLEOTIDE SEQUENCE [LARGE SCALE GENOMIC DNA]</scope>
    <source>
        <strain evidence="2 3">TBRC 0563</strain>
    </source>
</reference>
<evidence type="ECO:0000313" key="3">
    <source>
        <dbReference type="Proteomes" id="UP001589627"/>
    </source>
</evidence>
<proteinExistence type="predicted"/>
<keyword evidence="3" id="KW-1185">Reference proteome</keyword>
<gene>
    <name evidence="2" type="ORF">ACFFNX_03795</name>
</gene>
<dbReference type="Gene3D" id="3.40.30.10">
    <property type="entry name" value="Glutaredoxin"/>
    <property type="match status" value="1"/>
</dbReference>
<dbReference type="Proteomes" id="UP001589627">
    <property type="component" value="Unassembled WGS sequence"/>
</dbReference>
<evidence type="ECO:0000313" key="2">
    <source>
        <dbReference type="EMBL" id="MFB9831307.1"/>
    </source>
</evidence>
<organism evidence="2 3">
    <name type="scientific">Actinoallomurus acaciae</name>
    <dbReference type="NCBI Taxonomy" id="502577"/>
    <lineage>
        <taxon>Bacteria</taxon>
        <taxon>Bacillati</taxon>
        <taxon>Actinomycetota</taxon>
        <taxon>Actinomycetes</taxon>
        <taxon>Streptosporangiales</taxon>
        <taxon>Thermomonosporaceae</taxon>
        <taxon>Actinoallomurus</taxon>
    </lineage>
</organism>
<dbReference type="EMBL" id="JBHLZP010000014">
    <property type="protein sequence ID" value="MFB9831307.1"/>
    <property type="molecule type" value="Genomic_DNA"/>
</dbReference>
<name>A0ABV5YA16_9ACTN</name>
<evidence type="ECO:0008006" key="4">
    <source>
        <dbReference type="Google" id="ProtNLM"/>
    </source>
</evidence>
<dbReference type="RefSeq" id="WP_378195126.1">
    <property type="nucleotide sequence ID" value="NZ_JBHLZP010000014.1"/>
</dbReference>
<comment type="caution">
    <text evidence="2">The sequence shown here is derived from an EMBL/GenBank/DDBJ whole genome shotgun (WGS) entry which is preliminary data.</text>
</comment>
<accession>A0ABV5YA16</accession>
<protein>
    <recommendedName>
        <fullName evidence="4">Thioredoxin-like fold domain-containing protein</fullName>
    </recommendedName>
</protein>
<feature type="compositionally biased region" description="Gly residues" evidence="1">
    <location>
        <begin position="23"/>
        <end position="57"/>
    </location>
</feature>